<evidence type="ECO:0000313" key="2">
    <source>
        <dbReference type="EMBL" id="EFG04898.2"/>
    </source>
</evidence>
<dbReference type="EMBL" id="CM000914">
    <property type="protein sequence ID" value="EFG04898.2"/>
    <property type="molecule type" value="Genomic_DNA"/>
</dbReference>
<proteinExistence type="predicted"/>
<protein>
    <submittedName>
        <fullName evidence="2">Uncharacterized protein</fullName>
    </submittedName>
</protein>
<name>D5SLV5_STRCL</name>
<sequence>MKHTENTTGDVTGHGRCPTRFAAAGAWALALLLTGCSGAGGSDKDERNSTSRPSGSASTAGADGGADAGTDGDTGERADSGTDADADADGGTGGGTGPVKATVLTAGQVAAVLPREGDLPGWGGPTGAPRAVDLRKEDAIPVSCVRRKDPVCAGALFASSTLFTHREAGTITISVYAYDSASTATAAARPLLDRYAGANLLPGGIADSRLPGPVGETSWAKRGTNKLRSQGSVVVSRVGTNVLIVETGGLDAKIYTGAELVALGKVIADRSRQAQNGGTPSARLKNDALGLDHRRPGTS</sequence>
<accession>D5SLV5</accession>
<dbReference type="Proteomes" id="UP000002357">
    <property type="component" value="Plasmid pSCL4"/>
</dbReference>
<evidence type="ECO:0000256" key="1">
    <source>
        <dbReference type="SAM" id="MobiDB-lite"/>
    </source>
</evidence>
<keyword evidence="2" id="KW-0614">Plasmid</keyword>
<reference evidence="2 3" key="1">
    <citation type="journal article" date="2010" name="Genome Biol. Evol.">
        <title>The sequence of a 1.8-mb bacterial linear plasmid reveals a rich evolutionary reservoir of secondary metabolic pathways.</title>
        <authorList>
            <person name="Medema M.H."/>
            <person name="Trefzer A."/>
            <person name="Kovalchuk A."/>
            <person name="van den Berg M."/>
            <person name="Mueller U."/>
            <person name="Heijne W."/>
            <person name="Wu L."/>
            <person name="Alam M.T."/>
            <person name="Ronning C.M."/>
            <person name="Nierman W.C."/>
            <person name="Bovenberg R.A.L."/>
            <person name="Breitling R."/>
            <person name="Takano E."/>
        </authorList>
    </citation>
    <scope>NUCLEOTIDE SEQUENCE [LARGE SCALE GENOMIC DNA]</scope>
    <source>
        <strain evidence="3">ATCC 27064 / DSM 738 / JCM 4710 / NBRC 13307 / NCIMB 12785 / NRRL 3585 / VKM Ac-602</strain>
        <plasmid evidence="2">pSCL4</plasmid>
    </source>
</reference>
<keyword evidence="3" id="KW-1185">Reference proteome</keyword>
<dbReference type="GeneID" id="93734477"/>
<evidence type="ECO:0000313" key="3">
    <source>
        <dbReference type="Proteomes" id="UP000002357"/>
    </source>
</evidence>
<organism evidence="2 3">
    <name type="scientific">Streptomyces clavuligerus</name>
    <dbReference type="NCBI Taxonomy" id="1901"/>
    <lineage>
        <taxon>Bacteria</taxon>
        <taxon>Bacillati</taxon>
        <taxon>Actinomycetota</taxon>
        <taxon>Actinomycetes</taxon>
        <taxon>Kitasatosporales</taxon>
        <taxon>Streptomycetaceae</taxon>
        <taxon>Streptomyces</taxon>
    </lineage>
</organism>
<geneLocation type="plasmid" evidence="2 3">
    <name>pSCL4</name>
</geneLocation>
<feature type="compositionally biased region" description="Basic and acidic residues" evidence="1">
    <location>
        <begin position="284"/>
        <end position="299"/>
    </location>
</feature>
<feature type="region of interest" description="Disordered" evidence="1">
    <location>
        <begin position="271"/>
        <end position="299"/>
    </location>
</feature>
<dbReference type="AlphaFoldDB" id="D5SLV5"/>
<dbReference type="RefSeq" id="WP_003963690.1">
    <property type="nucleotide sequence ID" value="NZ_CM000914.1"/>
</dbReference>
<gene>
    <name evidence="2" type="ORF">SCLAV_p1416</name>
</gene>
<dbReference type="OrthoDB" id="4203289at2"/>
<feature type="region of interest" description="Disordered" evidence="1">
    <location>
        <begin position="37"/>
        <end position="100"/>
    </location>
</feature>